<dbReference type="PRINTS" id="PR00786">
    <property type="entry name" value="NEPRILYSIN"/>
</dbReference>
<evidence type="ECO:0000256" key="4">
    <source>
        <dbReference type="ARBA" id="ARBA00022723"/>
    </source>
</evidence>
<evidence type="ECO:0000259" key="9">
    <source>
        <dbReference type="Pfam" id="PF05649"/>
    </source>
</evidence>
<keyword evidence="11" id="KW-1185">Reference proteome</keyword>
<dbReference type="Proteomes" id="UP001224428">
    <property type="component" value="Unassembled WGS sequence"/>
</dbReference>
<dbReference type="EC" id="3.4.24.-" evidence="10"/>
<accession>A0AAJ1PSI9</accession>
<dbReference type="PANTHER" id="PTHR11733:SF167">
    <property type="entry name" value="FI17812P1-RELATED"/>
    <property type="match status" value="1"/>
</dbReference>
<comment type="similarity">
    <text evidence="2">Belongs to the peptidase M13 family.</text>
</comment>
<evidence type="ECO:0000259" key="8">
    <source>
        <dbReference type="Pfam" id="PF01431"/>
    </source>
</evidence>
<dbReference type="Pfam" id="PF01431">
    <property type="entry name" value="Peptidase_M13"/>
    <property type="match status" value="1"/>
</dbReference>
<name>A0AAJ1PSI9_9MOLU</name>
<evidence type="ECO:0000256" key="7">
    <source>
        <dbReference type="ARBA" id="ARBA00023049"/>
    </source>
</evidence>
<keyword evidence="5 10" id="KW-0378">Hydrolase</keyword>
<protein>
    <submittedName>
        <fullName evidence="10">M13 family metallopeptidase</fullName>
        <ecNumber evidence="10">3.4.24.-</ecNumber>
    </submittedName>
</protein>
<dbReference type="InterPro" id="IPR018497">
    <property type="entry name" value="Peptidase_M13_C"/>
</dbReference>
<reference evidence="10" key="1">
    <citation type="submission" date="2023-05" db="EMBL/GenBank/DDBJ databases">
        <title>Mycoplasma phocimorsus sp. nov., isolated from Scandinavian patients with seal finger or septic arthritis after contact with seals.</title>
        <authorList>
            <person name="Skafte-Holm A."/>
            <person name="Pedersen T.R."/>
            <person name="Froelund M."/>
            <person name="Stegger M."/>
            <person name="Qvortrup K."/>
            <person name="Michaels D.L."/>
            <person name="Brown D.R."/>
            <person name="Jensen J.S."/>
        </authorList>
    </citation>
    <scope>NUCLEOTIDE SEQUENCE</scope>
    <source>
        <strain evidence="10">M5725</strain>
    </source>
</reference>
<dbReference type="PANTHER" id="PTHR11733">
    <property type="entry name" value="ZINC METALLOPROTEASE FAMILY M13 NEPRILYSIN-RELATED"/>
    <property type="match status" value="1"/>
</dbReference>
<evidence type="ECO:0000313" key="10">
    <source>
        <dbReference type="EMBL" id="MDJ1646021.1"/>
    </source>
</evidence>
<organism evidence="10 11">
    <name type="scientific">Mycoplasma phocimorsus</name>
    <dbReference type="NCBI Taxonomy" id="3045839"/>
    <lineage>
        <taxon>Bacteria</taxon>
        <taxon>Bacillati</taxon>
        <taxon>Mycoplasmatota</taxon>
        <taxon>Mollicutes</taxon>
        <taxon>Mycoplasmataceae</taxon>
        <taxon>Mycoplasma</taxon>
    </lineage>
</organism>
<dbReference type="InterPro" id="IPR024079">
    <property type="entry name" value="MetalloPept_cat_dom_sf"/>
</dbReference>
<proteinExistence type="inferred from homology"/>
<dbReference type="Pfam" id="PF05649">
    <property type="entry name" value="Peptidase_M13_N"/>
    <property type="match status" value="1"/>
</dbReference>
<dbReference type="AlphaFoldDB" id="A0AAJ1PSI9"/>
<dbReference type="GO" id="GO:0004222">
    <property type="term" value="F:metalloendopeptidase activity"/>
    <property type="evidence" value="ECO:0007669"/>
    <property type="project" value="InterPro"/>
</dbReference>
<comment type="caution">
    <text evidence="10">The sequence shown here is derived from an EMBL/GenBank/DDBJ whole genome shotgun (WGS) entry which is preliminary data.</text>
</comment>
<keyword evidence="7" id="KW-0482">Metalloprotease</keyword>
<dbReference type="CDD" id="cd08662">
    <property type="entry name" value="M13"/>
    <property type="match status" value="1"/>
</dbReference>
<sequence length="639" mass="74336">MKYNLKNLKDDFYEEVNREWLEKAKIDDDKASVSGFEELSKLIEKKRKALTLELVKDVKNLKDKTLYNFVLFYKLLRGKTAKDKMGFSPIKKYEEIINSLSSYEDINKNYKKLLLNGFLMPIDFDVVQDFKDSSKQVLAMGSPSLILPEKSYYKNKKMATHLLTIWKNVKVKLLKLYGMEEEKAIKLVQGAINFDQSLIKMSKTAQERANYVASYNIFKIKDIDKKQKLFNLEKITKSLVKEDVETIIEDNPRFIKALKKIYNVQTFENFKSLMLVDFITSSMPLLSEEAREIAFEYNKAITGIKSMKAEEKYTIDLAISFFNMPFGIYFGKREFGQDAKKNVENMVDKMISIYKNRLEQNTWLGKETIQKAIIKLSSLKKMIGYPEKYEPYYDKFITTIKGEEGNILDNIINFKRIKMEYRFSQYLKPVVRDYWSMSPAVVNAYFHPFHNVIVFPAAILQKPFYSYSDYSSSQNYGSIGAVIAHEISHAFDNNGSQFDEKGNLNNWWTNKDRAAFNKKKTKVIKLFDGISLGENIGTCNGKLTVSENIADLGGLAAAYEAAKSEKDFDGKEFFISWASSWKGKYREQYQKLLLKSDVHAPGKLRANVQLQNHDAFYEFFDVKETDKMFIDKKKRTIIW</sequence>
<dbReference type="InterPro" id="IPR000718">
    <property type="entry name" value="Peptidase_M13"/>
</dbReference>
<evidence type="ECO:0000256" key="5">
    <source>
        <dbReference type="ARBA" id="ARBA00022801"/>
    </source>
</evidence>
<keyword evidence="3" id="KW-0645">Protease</keyword>
<gene>
    <name evidence="10" type="ORF">QLQ80_02950</name>
</gene>
<dbReference type="InterPro" id="IPR008753">
    <property type="entry name" value="Peptidase_M13_N"/>
</dbReference>
<evidence type="ECO:0000313" key="11">
    <source>
        <dbReference type="Proteomes" id="UP001224428"/>
    </source>
</evidence>
<dbReference type="EMBL" id="JASDDP010000024">
    <property type="protein sequence ID" value="MDJ1646021.1"/>
    <property type="molecule type" value="Genomic_DNA"/>
</dbReference>
<feature type="domain" description="Peptidase M13 C-terminal" evidence="8">
    <location>
        <begin position="443"/>
        <end position="635"/>
    </location>
</feature>
<feature type="domain" description="Peptidase M13 N-terminal" evidence="9">
    <location>
        <begin position="9"/>
        <end position="386"/>
    </location>
</feature>
<keyword evidence="4" id="KW-0479">Metal-binding</keyword>
<comment type="cofactor">
    <cofactor evidence="1">
        <name>Zn(2+)</name>
        <dbReference type="ChEBI" id="CHEBI:29105"/>
    </cofactor>
</comment>
<dbReference type="Gene3D" id="1.10.1380.10">
    <property type="entry name" value="Neutral endopeptidase , domain2"/>
    <property type="match status" value="1"/>
</dbReference>
<dbReference type="InterPro" id="IPR042089">
    <property type="entry name" value="Peptidase_M13_dom_2"/>
</dbReference>
<evidence type="ECO:0000256" key="3">
    <source>
        <dbReference type="ARBA" id="ARBA00022670"/>
    </source>
</evidence>
<dbReference type="RefSeq" id="WP_283827400.1">
    <property type="nucleotide sequence ID" value="NZ_JASDDP010000024.1"/>
</dbReference>
<dbReference type="GO" id="GO:0046872">
    <property type="term" value="F:metal ion binding"/>
    <property type="evidence" value="ECO:0007669"/>
    <property type="project" value="UniProtKB-KW"/>
</dbReference>
<dbReference type="GO" id="GO:0005886">
    <property type="term" value="C:plasma membrane"/>
    <property type="evidence" value="ECO:0007669"/>
    <property type="project" value="TreeGrafter"/>
</dbReference>
<dbReference type="GO" id="GO:0016485">
    <property type="term" value="P:protein processing"/>
    <property type="evidence" value="ECO:0007669"/>
    <property type="project" value="TreeGrafter"/>
</dbReference>
<keyword evidence="6" id="KW-0862">Zinc</keyword>
<dbReference type="Gene3D" id="3.40.390.10">
    <property type="entry name" value="Collagenase (Catalytic Domain)"/>
    <property type="match status" value="1"/>
</dbReference>
<dbReference type="PROSITE" id="PS51885">
    <property type="entry name" value="NEPRILYSIN"/>
    <property type="match status" value="1"/>
</dbReference>
<evidence type="ECO:0000256" key="1">
    <source>
        <dbReference type="ARBA" id="ARBA00001947"/>
    </source>
</evidence>
<dbReference type="SUPFAM" id="SSF55486">
    <property type="entry name" value="Metalloproteases ('zincins'), catalytic domain"/>
    <property type="match status" value="1"/>
</dbReference>
<evidence type="ECO:0000256" key="6">
    <source>
        <dbReference type="ARBA" id="ARBA00022833"/>
    </source>
</evidence>
<evidence type="ECO:0000256" key="2">
    <source>
        <dbReference type="ARBA" id="ARBA00007357"/>
    </source>
</evidence>